<accession>A0ABZ0RZK5</accession>
<organism evidence="4 5">
    <name type="scientific">Lysinibacillus louembei</name>
    <dbReference type="NCBI Taxonomy" id="1470088"/>
    <lineage>
        <taxon>Bacteria</taxon>
        <taxon>Bacillati</taxon>
        <taxon>Bacillota</taxon>
        <taxon>Bacilli</taxon>
        <taxon>Bacillales</taxon>
        <taxon>Bacillaceae</taxon>
        <taxon>Lysinibacillus</taxon>
    </lineage>
</organism>
<evidence type="ECO:0000259" key="3">
    <source>
        <dbReference type="Pfam" id="PF04536"/>
    </source>
</evidence>
<dbReference type="PANTHER" id="PTHR30373">
    <property type="entry name" value="UPF0603 PROTEIN YGCG"/>
    <property type="match status" value="1"/>
</dbReference>
<evidence type="ECO:0000256" key="2">
    <source>
        <dbReference type="SAM" id="Phobius"/>
    </source>
</evidence>
<keyword evidence="2" id="KW-0472">Membrane</keyword>
<feature type="transmembrane region" description="Helical" evidence="2">
    <location>
        <begin position="194"/>
        <end position="215"/>
    </location>
</feature>
<feature type="domain" description="TPM" evidence="3">
    <location>
        <begin position="33"/>
        <end position="158"/>
    </location>
</feature>
<dbReference type="PANTHER" id="PTHR30373:SF2">
    <property type="entry name" value="UPF0603 PROTEIN YGCG"/>
    <property type="match status" value="1"/>
</dbReference>
<dbReference type="RefSeq" id="WP_319837555.1">
    <property type="nucleotide sequence ID" value="NZ_CP137624.1"/>
</dbReference>
<evidence type="ECO:0000313" key="4">
    <source>
        <dbReference type="EMBL" id="WPK12895.1"/>
    </source>
</evidence>
<keyword evidence="2" id="KW-1133">Transmembrane helix</keyword>
<dbReference type="Proteomes" id="UP001322664">
    <property type="component" value="Chromosome"/>
</dbReference>
<dbReference type="EMBL" id="CP137624">
    <property type="protein sequence ID" value="WPK12895.1"/>
    <property type="molecule type" value="Genomic_DNA"/>
</dbReference>
<sequence length="255" mass="28526">MKRWLLFVFILFVTLPFNAFALIPERPTTSGFVFDYQNVIDDEVEQELNKVAEMLNEQNKMQLFILTVPTIGDMTNVDYGVQVIRQWGIGQRDINNGMLIFATTDQGEGNNVVRIAIGQGLEGDYPDGKTGRLLDDYMMPYLTNGDYTTAFSEVVDAIRIEEGIDYDGLSLSFMEFMKRDLANDFSEDPIGSSFVLLVIIGSILSFFLLILEGILRLFGYKPKRSIWHFFVSDDSSDSFSGGGGSSSGGGSDRNF</sequence>
<keyword evidence="5" id="KW-1185">Reference proteome</keyword>
<keyword evidence="2" id="KW-0812">Transmembrane</keyword>
<protein>
    <submittedName>
        <fullName evidence="4">TPM domain-containing protein</fullName>
    </submittedName>
</protein>
<name>A0ABZ0RZK5_9BACI</name>
<evidence type="ECO:0000313" key="5">
    <source>
        <dbReference type="Proteomes" id="UP001322664"/>
    </source>
</evidence>
<reference evidence="4 5" key="1">
    <citation type="submission" date="2023-09" db="EMBL/GenBank/DDBJ databases">
        <authorList>
            <person name="Page C.A."/>
            <person name="Perez-Diaz I.M."/>
        </authorList>
    </citation>
    <scope>NUCLEOTIDE SEQUENCE [LARGE SCALE GENOMIC DNA]</scope>
    <source>
        <strain evidence="4 5">Ll15</strain>
    </source>
</reference>
<feature type="compositionally biased region" description="Gly residues" evidence="1">
    <location>
        <begin position="240"/>
        <end position="255"/>
    </location>
</feature>
<dbReference type="Pfam" id="PF04536">
    <property type="entry name" value="TPM_phosphatase"/>
    <property type="match status" value="1"/>
</dbReference>
<gene>
    <name evidence="4" type="ORF">R6U77_04180</name>
</gene>
<dbReference type="Gene3D" id="3.10.310.50">
    <property type="match status" value="1"/>
</dbReference>
<evidence type="ECO:0000256" key="1">
    <source>
        <dbReference type="SAM" id="MobiDB-lite"/>
    </source>
</evidence>
<feature type="region of interest" description="Disordered" evidence="1">
    <location>
        <begin position="236"/>
        <end position="255"/>
    </location>
</feature>
<dbReference type="InterPro" id="IPR007621">
    <property type="entry name" value="TPM_dom"/>
</dbReference>
<proteinExistence type="predicted"/>